<reference evidence="2 3" key="1">
    <citation type="submission" date="2016-11" db="EMBL/GenBank/DDBJ databases">
        <title>Draft Genome Sequences of Nine Cyanobacterial Strains from Diverse Habitats.</title>
        <authorList>
            <person name="Zhu T."/>
            <person name="Hou S."/>
            <person name="Lu X."/>
            <person name="Hess W.R."/>
        </authorList>
    </citation>
    <scope>NUCLEOTIDE SEQUENCE [LARGE SCALE GENOMIC DNA]</scope>
    <source>
        <strain evidence="2 3">IAM M-71</strain>
    </source>
</reference>
<evidence type="ECO:0000313" key="3">
    <source>
        <dbReference type="Proteomes" id="UP000185860"/>
    </source>
</evidence>
<keyword evidence="1" id="KW-0472">Membrane</keyword>
<accession>A0A1U7IJN7</accession>
<proteinExistence type="predicted"/>
<gene>
    <name evidence="2" type="ORF">NIES2119_13840</name>
</gene>
<dbReference type="Proteomes" id="UP000185860">
    <property type="component" value="Unassembled WGS sequence"/>
</dbReference>
<dbReference type="AlphaFoldDB" id="A0A1U7IJN7"/>
<evidence type="ECO:0000256" key="1">
    <source>
        <dbReference type="SAM" id="Phobius"/>
    </source>
</evidence>
<dbReference type="EMBL" id="MRCE01000012">
    <property type="protein sequence ID" value="OKH37329.1"/>
    <property type="molecule type" value="Genomic_DNA"/>
</dbReference>
<feature type="transmembrane region" description="Helical" evidence="1">
    <location>
        <begin position="101"/>
        <end position="123"/>
    </location>
</feature>
<dbReference type="OrthoDB" id="572373at2"/>
<organism evidence="2 3">
    <name type="scientific">[Phormidium ambiguum] IAM M-71</name>
    <dbReference type="NCBI Taxonomy" id="454136"/>
    <lineage>
        <taxon>Bacteria</taxon>
        <taxon>Bacillati</taxon>
        <taxon>Cyanobacteriota</taxon>
        <taxon>Cyanophyceae</taxon>
        <taxon>Oscillatoriophycideae</taxon>
        <taxon>Aerosakkonematales</taxon>
        <taxon>Aerosakkonemataceae</taxon>
        <taxon>Floridanema</taxon>
    </lineage>
</organism>
<keyword evidence="1" id="KW-0812">Transmembrane</keyword>
<name>A0A1U7IJN7_9CYAN</name>
<dbReference type="Pfam" id="PF14325">
    <property type="entry name" value="DUF4383"/>
    <property type="match status" value="1"/>
</dbReference>
<comment type="caution">
    <text evidence="2">The sequence shown here is derived from an EMBL/GenBank/DDBJ whole genome shotgun (WGS) entry which is preliminary data.</text>
</comment>
<keyword evidence="1" id="KW-1133">Transmembrane helix</keyword>
<sequence length="155" mass="16508">MKRINMAISERYCALAIGILFLLIGVAGFIPALVSLPGVTHLSSVPVDVVPSAYSAGFGYLFGVFPTNFLHNLVHCSVGLLGIASYTNLTSARLFNRAFAIAYVSIAVMGLLPFANTTFGLMPIFGNNVWFNALTAAAAGYYGFFLPTEEAKLST</sequence>
<evidence type="ECO:0008006" key="4">
    <source>
        <dbReference type="Google" id="ProtNLM"/>
    </source>
</evidence>
<protein>
    <recommendedName>
        <fullName evidence="4">DUF4383 domain-containing protein</fullName>
    </recommendedName>
</protein>
<evidence type="ECO:0000313" key="2">
    <source>
        <dbReference type="EMBL" id="OKH37329.1"/>
    </source>
</evidence>
<feature type="transmembrane region" description="Helical" evidence="1">
    <location>
        <begin position="129"/>
        <end position="146"/>
    </location>
</feature>
<feature type="transmembrane region" description="Helical" evidence="1">
    <location>
        <begin position="69"/>
        <end position="89"/>
    </location>
</feature>
<dbReference type="STRING" id="454136.NIES2119_13840"/>
<feature type="transmembrane region" description="Helical" evidence="1">
    <location>
        <begin position="12"/>
        <end position="34"/>
    </location>
</feature>